<gene>
    <name evidence="9" type="ORF">CLV82_2871</name>
</gene>
<dbReference type="InterPro" id="IPR000601">
    <property type="entry name" value="PKD_dom"/>
</dbReference>
<dbReference type="PRINTS" id="PR00606">
    <property type="entry name" value="CYTCHROMECID"/>
</dbReference>
<evidence type="ECO:0000256" key="3">
    <source>
        <dbReference type="ARBA" id="ARBA00022723"/>
    </source>
</evidence>
<keyword evidence="3 6" id="KW-0479">Metal-binding</keyword>
<dbReference type="InterPro" id="IPR011042">
    <property type="entry name" value="6-blade_b-propeller_TolB-like"/>
</dbReference>
<dbReference type="InterPro" id="IPR022409">
    <property type="entry name" value="PKD/Chitinase_dom"/>
</dbReference>
<dbReference type="Gene3D" id="2.120.10.30">
    <property type="entry name" value="TolB, C-terminal domain"/>
    <property type="match status" value="1"/>
</dbReference>
<feature type="domain" description="Cytochrome c" evidence="8">
    <location>
        <begin position="864"/>
        <end position="949"/>
    </location>
</feature>
<comment type="PTM">
    <text evidence="6">Binds 1 heme c group covalently per subunit.</text>
</comment>
<keyword evidence="1" id="KW-0813">Transport</keyword>
<dbReference type="InterPro" id="IPR029062">
    <property type="entry name" value="Class_I_gatase-like"/>
</dbReference>
<organism evidence="9 10">
    <name type="scientific">Zeaxanthinibacter enoshimensis</name>
    <dbReference type="NCBI Taxonomy" id="392009"/>
    <lineage>
        <taxon>Bacteria</taxon>
        <taxon>Pseudomonadati</taxon>
        <taxon>Bacteroidota</taxon>
        <taxon>Flavobacteriia</taxon>
        <taxon>Flavobacteriales</taxon>
        <taxon>Flavobacteriaceae</taxon>
        <taxon>Zeaxanthinibacter</taxon>
    </lineage>
</organism>
<feature type="binding site" description="covalent" evidence="6">
    <location>
        <position position="878"/>
    </location>
    <ligand>
        <name>heme c</name>
        <dbReference type="ChEBI" id="CHEBI:61717"/>
    </ligand>
</feature>
<dbReference type="InterPro" id="IPR035986">
    <property type="entry name" value="PKD_dom_sf"/>
</dbReference>
<feature type="domain" description="PKD" evidence="7">
    <location>
        <begin position="737"/>
        <end position="794"/>
    </location>
</feature>
<dbReference type="CDD" id="cd00146">
    <property type="entry name" value="PKD"/>
    <property type="match status" value="1"/>
</dbReference>
<dbReference type="Proteomes" id="UP000295468">
    <property type="component" value="Unassembled WGS sequence"/>
</dbReference>
<dbReference type="PANTHER" id="PTHR40469">
    <property type="entry name" value="SECRETED GLYCOSYL HYDROLASE"/>
    <property type="match status" value="1"/>
</dbReference>
<dbReference type="InterPro" id="IPR011041">
    <property type="entry name" value="Quinoprot_gluc/sorb_DH_b-prop"/>
</dbReference>
<dbReference type="EMBL" id="SNYI01000003">
    <property type="protein sequence ID" value="TDQ29413.1"/>
    <property type="molecule type" value="Genomic_DNA"/>
</dbReference>
<dbReference type="GO" id="GO:0020037">
    <property type="term" value="F:heme binding"/>
    <property type="evidence" value="ECO:0007669"/>
    <property type="project" value="InterPro"/>
</dbReference>
<dbReference type="InterPro" id="IPR013783">
    <property type="entry name" value="Ig-like_fold"/>
</dbReference>
<feature type="binding site" description="covalent" evidence="6">
    <location>
        <position position="927"/>
    </location>
    <ligand>
        <name>heme c</name>
        <dbReference type="ChEBI" id="CHEBI:61717"/>
    </ligand>
</feature>
<dbReference type="InterPro" id="IPR009056">
    <property type="entry name" value="Cyt_c-like_dom"/>
</dbReference>
<keyword evidence="4" id="KW-0249">Electron transport</keyword>
<evidence type="ECO:0000256" key="2">
    <source>
        <dbReference type="ARBA" id="ARBA00022617"/>
    </source>
</evidence>
<sequence>MKFKSFLIGLAGLLILNSCDRQRPGNPKVLVFSKTMGFKHSSIPQGISAIYKLGKENTFAVDTTTNAAVFESDSLNQYAAVVFLSTTGNVLDYRQEAGFERYIQSGGGFVGVHAAADTEYDWNWYGRLVGGYFESHPSGTPTADFIIKNRDFAATDFFKDSTWTRTDELYNFKKLNPDVNILMTVDESTYKGGTNGDFHPMSWYHEYDGGRSFYTALGHTEESFEDPLFLKHLLGGIQYAIGENLEPDMEHVTSSFPPKEERFTKVPLVNGEFFEPTEMAVLPDGDVLVAQRRGEVMHYDRASGKLSQVALLDVYHKTLETPGVNAEEGLMGLQKDPQFEKNHWVYLYYAPTGDKWVNRLSRFKFENGEFRLDTEQVILEVESQREICCHTGGSIAFGPDGLLYLSTGDNSTPFNEKGAAYVNNGYAPLNDEPGHEQYDARRSSGNTNDLRGKILRIRVEEDGSYTIPEGNLFPEGTEKTRPEIYTMGHRNPYRISVDPKNGYLYWGDVGPDARVDSLVTRGPMGYDEMNQARKAGNFGWPFFIADNQPYVEYNYATGESGKSFDPARPVNTSRNNTGLEVLPPAQPAYVYYPYGEFGTFPEVGSGGRNAMAGPVYYSDLYQGENALPEYYDGKVIIYEWMRGWMKAVSLFKDDTFNKMEPFAPNIQLNNLIDMEVGPDGTIYLLEYGTGWFTRNDNSALSYIAYNAGNLAPEISSLEVDKISGQLPLQVRAEVTASDGEGQELSYLWDLGNGEQQQTASPFLEYTYETAGTYKISVQVSDGNGGETASESIKVVAGNTMPEVNITFKGGMPAFYLPGRALEYEVHVTDPDKDQPVNPGDIYVSVDYMQGMDQVNKSLGHQQVSAAITGKALTQGMDCRACHKEQEKSIGPSYSEIAAKYKGDSNAMVYLQKKVVEGGSGVWGEVMMPAHPKLTSEETRQIASYIMSLSGEERKRSLPAKGTIIPERKEPGHHMVITASYTDPGNGNALPLTGVSSVAIPDNSMNMQENMAGEGLTFVKYGGADLLLIEGKEGWFQLKDADLIGVKAVILALGWQEAPVRAMELKLRKGSPDGEVLAAGTLQMPQAGEGTAVPLVLSRPADGKQSLFVTFSMDEAPESPLVFARIIFQ</sequence>
<reference evidence="9 10" key="1">
    <citation type="submission" date="2019-03" db="EMBL/GenBank/DDBJ databases">
        <title>Genomic Encyclopedia of Archaeal and Bacterial Type Strains, Phase II (KMG-II): from individual species to whole genera.</title>
        <authorList>
            <person name="Goeker M."/>
        </authorList>
    </citation>
    <scope>NUCLEOTIDE SEQUENCE [LARGE SCALE GENOMIC DNA]</scope>
    <source>
        <strain evidence="9 10">DSM 18435</strain>
    </source>
</reference>
<dbReference type="Gene3D" id="1.10.760.10">
    <property type="entry name" value="Cytochrome c-like domain"/>
    <property type="match status" value="1"/>
</dbReference>
<dbReference type="SUPFAM" id="SSF50952">
    <property type="entry name" value="Soluble quinoprotein glucose dehydrogenase"/>
    <property type="match status" value="1"/>
</dbReference>
<dbReference type="PROSITE" id="PS50093">
    <property type="entry name" value="PKD"/>
    <property type="match status" value="1"/>
</dbReference>
<protein>
    <submittedName>
        <fullName evidence="9">Glucose/arabinose dehydrogenase</fullName>
    </submittedName>
</protein>
<dbReference type="InterPro" id="IPR036909">
    <property type="entry name" value="Cyt_c-like_dom_sf"/>
</dbReference>
<evidence type="ECO:0000256" key="1">
    <source>
        <dbReference type="ARBA" id="ARBA00022448"/>
    </source>
</evidence>
<dbReference type="Pfam" id="PF06283">
    <property type="entry name" value="ThuA"/>
    <property type="match status" value="1"/>
</dbReference>
<dbReference type="GO" id="GO:0005506">
    <property type="term" value="F:iron ion binding"/>
    <property type="evidence" value="ECO:0007669"/>
    <property type="project" value="InterPro"/>
</dbReference>
<dbReference type="SMART" id="SM00089">
    <property type="entry name" value="PKD"/>
    <property type="match status" value="1"/>
</dbReference>
<dbReference type="Pfam" id="PF00801">
    <property type="entry name" value="PKD"/>
    <property type="match status" value="1"/>
</dbReference>
<dbReference type="InterPro" id="IPR012938">
    <property type="entry name" value="Glc/Sorbosone_DH"/>
</dbReference>
<evidence type="ECO:0000259" key="7">
    <source>
        <dbReference type="PROSITE" id="PS50093"/>
    </source>
</evidence>
<keyword evidence="2 6" id="KW-0349">Heme</keyword>
<dbReference type="Pfam" id="PF00034">
    <property type="entry name" value="Cytochrom_C"/>
    <property type="match status" value="1"/>
</dbReference>
<name>A0A4R6THP2_9FLAO</name>
<dbReference type="AlphaFoldDB" id="A0A4R6THP2"/>
<dbReference type="Gene3D" id="2.60.40.10">
    <property type="entry name" value="Immunoglobulins"/>
    <property type="match status" value="1"/>
</dbReference>
<dbReference type="Gene3D" id="3.40.50.880">
    <property type="match status" value="1"/>
</dbReference>
<dbReference type="PANTHER" id="PTHR40469:SF2">
    <property type="entry name" value="GALACTOSE-BINDING DOMAIN-LIKE SUPERFAMILY PROTEIN"/>
    <property type="match status" value="1"/>
</dbReference>
<dbReference type="GO" id="GO:0009055">
    <property type="term" value="F:electron transfer activity"/>
    <property type="evidence" value="ECO:0007669"/>
    <property type="project" value="InterPro"/>
</dbReference>
<dbReference type="OrthoDB" id="9816308at2"/>
<dbReference type="Pfam" id="PF07995">
    <property type="entry name" value="GSDH"/>
    <property type="match status" value="1"/>
</dbReference>
<dbReference type="RefSeq" id="WP_133644985.1">
    <property type="nucleotide sequence ID" value="NZ_SNYI01000003.1"/>
</dbReference>
<dbReference type="InterPro" id="IPR029010">
    <property type="entry name" value="ThuA-like"/>
</dbReference>
<evidence type="ECO:0000256" key="4">
    <source>
        <dbReference type="ARBA" id="ARBA00022982"/>
    </source>
</evidence>
<dbReference type="InterPro" id="IPR002324">
    <property type="entry name" value="Cyt_c_ID"/>
</dbReference>
<comment type="caution">
    <text evidence="9">The sequence shown here is derived from an EMBL/GenBank/DDBJ whole genome shotgun (WGS) entry which is preliminary data.</text>
</comment>
<dbReference type="SUPFAM" id="SSF52317">
    <property type="entry name" value="Class I glutamine amidotransferase-like"/>
    <property type="match status" value="1"/>
</dbReference>
<dbReference type="SUPFAM" id="SSF46626">
    <property type="entry name" value="Cytochrome c"/>
    <property type="match status" value="1"/>
</dbReference>
<evidence type="ECO:0000256" key="5">
    <source>
        <dbReference type="ARBA" id="ARBA00023004"/>
    </source>
</evidence>
<evidence type="ECO:0000313" key="9">
    <source>
        <dbReference type="EMBL" id="TDQ29413.1"/>
    </source>
</evidence>
<proteinExistence type="predicted"/>
<evidence type="ECO:0000313" key="10">
    <source>
        <dbReference type="Proteomes" id="UP000295468"/>
    </source>
</evidence>
<evidence type="ECO:0000259" key="8">
    <source>
        <dbReference type="PROSITE" id="PS51007"/>
    </source>
</evidence>
<keyword evidence="5 6" id="KW-0408">Iron</keyword>
<evidence type="ECO:0000256" key="6">
    <source>
        <dbReference type="PIRSR" id="PIRSR602324-1"/>
    </source>
</evidence>
<feature type="binding site" description="covalent" evidence="6">
    <location>
        <position position="882"/>
    </location>
    <ligand>
        <name>heme c</name>
        <dbReference type="ChEBI" id="CHEBI:61717"/>
    </ligand>
</feature>
<keyword evidence="10" id="KW-1185">Reference proteome</keyword>
<dbReference type="SUPFAM" id="SSF49299">
    <property type="entry name" value="PKD domain"/>
    <property type="match status" value="1"/>
</dbReference>
<dbReference type="PROSITE" id="PS51007">
    <property type="entry name" value="CYTC"/>
    <property type="match status" value="1"/>
</dbReference>
<accession>A0A4R6THP2</accession>